<evidence type="ECO:0000313" key="7">
    <source>
        <dbReference type="Proteomes" id="UP000264006"/>
    </source>
</evidence>
<dbReference type="OrthoDB" id="9808843at2"/>
<protein>
    <submittedName>
        <fullName evidence="6">Putative two-component system response regulator</fullName>
    </submittedName>
</protein>
<dbReference type="InterPro" id="IPR016032">
    <property type="entry name" value="Sig_transdc_resp-reg_C-effctor"/>
</dbReference>
<evidence type="ECO:0000259" key="4">
    <source>
        <dbReference type="PROSITE" id="PS50043"/>
    </source>
</evidence>
<dbReference type="PROSITE" id="PS50043">
    <property type="entry name" value="HTH_LUXR_2"/>
    <property type="match status" value="1"/>
</dbReference>
<dbReference type="InterPro" id="IPR011006">
    <property type="entry name" value="CheY-like_superfamily"/>
</dbReference>
<dbReference type="GO" id="GO:0006355">
    <property type="term" value="P:regulation of DNA-templated transcription"/>
    <property type="evidence" value="ECO:0007669"/>
    <property type="project" value="InterPro"/>
</dbReference>
<dbReference type="InterPro" id="IPR039420">
    <property type="entry name" value="WalR-like"/>
</dbReference>
<dbReference type="Proteomes" id="UP000264006">
    <property type="component" value="Chromosome"/>
</dbReference>
<dbReference type="CDD" id="cd17535">
    <property type="entry name" value="REC_NarL-like"/>
    <property type="match status" value="1"/>
</dbReference>
<feature type="domain" description="HTH luxR-type" evidence="4">
    <location>
        <begin position="146"/>
        <end position="213"/>
    </location>
</feature>
<feature type="domain" description="Response regulatory" evidence="5">
    <location>
        <begin position="4"/>
        <end position="120"/>
    </location>
</feature>
<dbReference type="Pfam" id="PF00072">
    <property type="entry name" value="Response_reg"/>
    <property type="match status" value="1"/>
</dbReference>
<dbReference type="CDD" id="cd06170">
    <property type="entry name" value="LuxR_C_like"/>
    <property type="match status" value="1"/>
</dbReference>
<dbReference type="KEGG" id="euz:DVS28_a2382"/>
<evidence type="ECO:0000259" key="5">
    <source>
        <dbReference type="PROSITE" id="PS50110"/>
    </source>
</evidence>
<proteinExistence type="predicted"/>
<evidence type="ECO:0000313" key="6">
    <source>
        <dbReference type="EMBL" id="AXV07063.1"/>
    </source>
</evidence>
<dbReference type="AlphaFoldDB" id="A0A346XXW6"/>
<dbReference type="GO" id="GO:0000160">
    <property type="term" value="P:phosphorelay signal transduction system"/>
    <property type="evidence" value="ECO:0007669"/>
    <property type="project" value="InterPro"/>
</dbReference>
<accession>A0A346XXW6</accession>
<evidence type="ECO:0000256" key="3">
    <source>
        <dbReference type="PROSITE-ProRule" id="PRU00169"/>
    </source>
</evidence>
<dbReference type="PROSITE" id="PS50110">
    <property type="entry name" value="RESPONSE_REGULATORY"/>
    <property type="match status" value="1"/>
</dbReference>
<keyword evidence="1 3" id="KW-0597">Phosphoprotein</keyword>
<dbReference type="SMART" id="SM00421">
    <property type="entry name" value="HTH_LUXR"/>
    <property type="match status" value="1"/>
</dbReference>
<dbReference type="InterPro" id="IPR001789">
    <property type="entry name" value="Sig_transdc_resp-reg_receiver"/>
</dbReference>
<reference evidence="6 7" key="1">
    <citation type="submission" date="2018-09" db="EMBL/GenBank/DDBJ databases">
        <title>Complete genome sequence of Euzebya sp. DY32-46 isolated from seawater of Pacific Ocean.</title>
        <authorList>
            <person name="Xu L."/>
            <person name="Wu Y.-H."/>
            <person name="Xu X.-W."/>
        </authorList>
    </citation>
    <scope>NUCLEOTIDE SEQUENCE [LARGE SCALE GENOMIC DNA]</scope>
    <source>
        <strain evidence="6 7">DY32-46</strain>
    </source>
</reference>
<gene>
    <name evidence="6" type="ORF">DVS28_a2382</name>
</gene>
<name>A0A346XXW6_9ACTN</name>
<dbReference type="Pfam" id="PF00196">
    <property type="entry name" value="GerE"/>
    <property type="match status" value="1"/>
</dbReference>
<sequence>MTIRVLLIEDHASLRQAMSAVMDLEDDIEVIGHREDGDPAAAVRAAAGADVAVVDLELPVGHGADVVAALLEADPPVPSVVLTGLRDDRELGRAIQAGARSVLQKTAEIPEIIAAVRVVASGGVVLPAAETQRRLRALDADLNRRRRADLVREALTSREVEVLEHLVYGASTAETAERLGISPETVQTHVRNLMGKLGAGSRLEAVSLALQYEVVDPP</sequence>
<dbReference type="GO" id="GO:0003677">
    <property type="term" value="F:DNA binding"/>
    <property type="evidence" value="ECO:0007669"/>
    <property type="project" value="UniProtKB-KW"/>
</dbReference>
<dbReference type="RefSeq" id="WP_114591618.1">
    <property type="nucleotide sequence ID" value="NZ_CP031165.1"/>
</dbReference>
<dbReference type="InterPro" id="IPR058245">
    <property type="entry name" value="NreC/VraR/RcsB-like_REC"/>
</dbReference>
<keyword evidence="7" id="KW-1185">Reference proteome</keyword>
<dbReference type="SUPFAM" id="SSF46894">
    <property type="entry name" value="C-terminal effector domain of the bipartite response regulators"/>
    <property type="match status" value="1"/>
</dbReference>
<evidence type="ECO:0000256" key="2">
    <source>
        <dbReference type="ARBA" id="ARBA00023125"/>
    </source>
</evidence>
<dbReference type="SMART" id="SM00448">
    <property type="entry name" value="REC"/>
    <property type="match status" value="1"/>
</dbReference>
<dbReference type="PANTHER" id="PTHR43214:SF42">
    <property type="entry name" value="TRANSCRIPTIONAL REGULATORY PROTEIN DESR"/>
    <property type="match status" value="1"/>
</dbReference>
<dbReference type="EMBL" id="CP031165">
    <property type="protein sequence ID" value="AXV07063.1"/>
    <property type="molecule type" value="Genomic_DNA"/>
</dbReference>
<evidence type="ECO:0000256" key="1">
    <source>
        <dbReference type="ARBA" id="ARBA00022553"/>
    </source>
</evidence>
<feature type="modified residue" description="4-aspartylphosphate" evidence="3">
    <location>
        <position position="55"/>
    </location>
</feature>
<dbReference type="Gene3D" id="3.40.50.2300">
    <property type="match status" value="1"/>
</dbReference>
<dbReference type="InterPro" id="IPR000792">
    <property type="entry name" value="Tscrpt_reg_LuxR_C"/>
</dbReference>
<keyword evidence="2" id="KW-0238">DNA-binding</keyword>
<dbReference type="PRINTS" id="PR00038">
    <property type="entry name" value="HTHLUXR"/>
</dbReference>
<organism evidence="6 7">
    <name type="scientific">Euzebya pacifica</name>
    <dbReference type="NCBI Taxonomy" id="1608957"/>
    <lineage>
        <taxon>Bacteria</taxon>
        <taxon>Bacillati</taxon>
        <taxon>Actinomycetota</taxon>
        <taxon>Nitriliruptoria</taxon>
        <taxon>Euzebyales</taxon>
    </lineage>
</organism>
<dbReference type="SUPFAM" id="SSF52172">
    <property type="entry name" value="CheY-like"/>
    <property type="match status" value="1"/>
</dbReference>
<dbReference type="PANTHER" id="PTHR43214">
    <property type="entry name" value="TWO-COMPONENT RESPONSE REGULATOR"/>
    <property type="match status" value="1"/>
</dbReference>